<dbReference type="Proteomes" id="UP000824540">
    <property type="component" value="Unassembled WGS sequence"/>
</dbReference>
<feature type="region of interest" description="Disordered" evidence="1">
    <location>
        <begin position="1"/>
        <end position="53"/>
    </location>
</feature>
<evidence type="ECO:0000256" key="1">
    <source>
        <dbReference type="SAM" id="MobiDB-lite"/>
    </source>
</evidence>
<feature type="compositionally biased region" description="Basic and acidic residues" evidence="1">
    <location>
        <begin position="1"/>
        <end position="16"/>
    </location>
</feature>
<name>A0A8T2NX39_9TELE</name>
<sequence length="83" mass="8516">MGNSDRGDQGPVEHHSASSPCSSACAQGPVEHQSASSPCSSACAQGPVEHQSVCSPQHEDGILRCWPVSVCQEAQQLSGQAEG</sequence>
<dbReference type="AlphaFoldDB" id="A0A8T2NX39"/>
<accession>A0A8T2NX39</accession>
<feature type="compositionally biased region" description="Low complexity" evidence="1">
    <location>
        <begin position="34"/>
        <end position="44"/>
    </location>
</feature>
<gene>
    <name evidence="2" type="ORF">JZ751_010401</name>
</gene>
<evidence type="ECO:0000313" key="3">
    <source>
        <dbReference type="Proteomes" id="UP000824540"/>
    </source>
</evidence>
<feature type="compositionally biased region" description="Low complexity" evidence="1">
    <location>
        <begin position="17"/>
        <end position="26"/>
    </location>
</feature>
<reference evidence="2" key="1">
    <citation type="thesis" date="2021" institute="BYU ScholarsArchive" country="Provo, UT, USA">
        <title>Applications of and Algorithms for Genome Assembly and Genomic Analyses with an Emphasis on Marine Teleosts.</title>
        <authorList>
            <person name="Pickett B.D."/>
        </authorList>
    </citation>
    <scope>NUCLEOTIDE SEQUENCE</scope>
    <source>
        <strain evidence="2">HI-2016</strain>
    </source>
</reference>
<protein>
    <submittedName>
        <fullName evidence="2">Uncharacterized protein</fullName>
    </submittedName>
</protein>
<organism evidence="2 3">
    <name type="scientific">Albula glossodonta</name>
    <name type="common">roundjaw bonefish</name>
    <dbReference type="NCBI Taxonomy" id="121402"/>
    <lineage>
        <taxon>Eukaryota</taxon>
        <taxon>Metazoa</taxon>
        <taxon>Chordata</taxon>
        <taxon>Craniata</taxon>
        <taxon>Vertebrata</taxon>
        <taxon>Euteleostomi</taxon>
        <taxon>Actinopterygii</taxon>
        <taxon>Neopterygii</taxon>
        <taxon>Teleostei</taxon>
        <taxon>Albuliformes</taxon>
        <taxon>Albulidae</taxon>
        <taxon>Albula</taxon>
    </lineage>
</organism>
<keyword evidence="3" id="KW-1185">Reference proteome</keyword>
<comment type="caution">
    <text evidence="2">The sequence shown here is derived from an EMBL/GenBank/DDBJ whole genome shotgun (WGS) entry which is preliminary data.</text>
</comment>
<dbReference type="EMBL" id="JAFBMS010000019">
    <property type="protein sequence ID" value="KAG9344714.1"/>
    <property type="molecule type" value="Genomic_DNA"/>
</dbReference>
<evidence type="ECO:0000313" key="2">
    <source>
        <dbReference type="EMBL" id="KAG9344714.1"/>
    </source>
</evidence>
<proteinExistence type="predicted"/>